<dbReference type="VEuPathDB" id="TriTrypDB:TcBrA4_0079190"/>
<keyword evidence="7" id="KW-0067">ATP-binding</keyword>
<evidence type="ECO:0000256" key="4">
    <source>
        <dbReference type="ARBA" id="ARBA00022801"/>
    </source>
</evidence>
<dbReference type="PANTHER" id="PTHR45626">
    <property type="entry name" value="TRANSCRIPTION TERMINATION FACTOR 2-RELATED"/>
    <property type="match status" value="1"/>
</dbReference>
<keyword evidence="3 8" id="KW-0863">Zinc-finger</keyword>
<dbReference type="VEuPathDB" id="TriTrypDB:BCY84_15745"/>
<feature type="domain" description="Helicase ATP-binding" evidence="10">
    <location>
        <begin position="190"/>
        <end position="355"/>
    </location>
</feature>
<dbReference type="AlphaFoldDB" id="A0A2V2VXR4"/>
<name>A0A2V2VXR4_TRYCR</name>
<dbReference type="CDD" id="cd18793">
    <property type="entry name" value="SF2_C_SNF"/>
    <property type="match status" value="1"/>
</dbReference>
<dbReference type="VEuPathDB" id="TriTrypDB:C4B63_6g485"/>
<dbReference type="GO" id="GO:0004386">
    <property type="term" value="F:helicase activity"/>
    <property type="evidence" value="ECO:0007669"/>
    <property type="project" value="UniProtKB-KW"/>
</dbReference>
<dbReference type="GO" id="GO:0006281">
    <property type="term" value="P:DNA repair"/>
    <property type="evidence" value="ECO:0007669"/>
    <property type="project" value="TreeGrafter"/>
</dbReference>
<evidence type="ECO:0000256" key="8">
    <source>
        <dbReference type="PROSITE-ProRule" id="PRU00175"/>
    </source>
</evidence>
<keyword evidence="6" id="KW-0862">Zinc</keyword>
<dbReference type="VEuPathDB" id="TriTrypDB:C3747_10g200"/>
<dbReference type="VEuPathDB" id="TriTrypDB:TcCL_NonESM05953"/>
<dbReference type="InterPro" id="IPR001841">
    <property type="entry name" value="Znf_RING"/>
</dbReference>
<dbReference type="VEuPathDB" id="TriTrypDB:TcCL_NonESM05952"/>
<gene>
    <name evidence="12" type="ORF">C4B63_6g485</name>
</gene>
<dbReference type="PROSITE" id="PS51194">
    <property type="entry name" value="HELICASE_CTER"/>
    <property type="match status" value="1"/>
</dbReference>
<keyword evidence="1" id="KW-0479">Metal-binding</keyword>
<dbReference type="VEuPathDB" id="TriTrypDB:TcCLB.504041.29"/>
<dbReference type="InterPro" id="IPR001650">
    <property type="entry name" value="Helicase_C-like"/>
</dbReference>
<feature type="domain" description="Helicase C-terminal" evidence="11">
    <location>
        <begin position="558"/>
        <end position="711"/>
    </location>
</feature>
<dbReference type="InterPro" id="IPR027417">
    <property type="entry name" value="P-loop_NTPase"/>
</dbReference>
<keyword evidence="2" id="KW-0547">Nucleotide-binding</keyword>
<dbReference type="Pfam" id="PF00097">
    <property type="entry name" value="zf-C3HC4"/>
    <property type="match status" value="1"/>
</dbReference>
<reference evidence="12 13" key="1">
    <citation type="journal article" date="2018" name="Microb. Genom.">
        <title>Expanding an expanded genome: long-read sequencing of Trypanosoma cruzi.</title>
        <authorList>
            <person name="Berna L."/>
            <person name="Rodriguez M."/>
            <person name="Chiribao M.L."/>
            <person name="Parodi-Talice A."/>
            <person name="Pita S."/>
            <person name="Rijo G."/>
            <person name="Alvarez-Valin F."/>
            <person name="Robello C."/>
        </authorList>
    </citation>
    <scope>NUCLEOTIDE SEQUENCE [LARGE SCALE GENOMIC DNA]</scope>
    <source>
        <strain evidence="12 13">Dm28c</strain>
    </source>
</reference>
<evidence type="ECO:0000259" key="9">
    <source>
        <dbReference type="PROSITE" id="PS50089"/>
    </source>
</evidence>
<evidence type="ECO:0000313" key="13">
    <source>
        <dbReference type="Proteomes" id="UP000246121"/>
    </source>
</evidence>
<evidence type="ECO:0000256" key="3">
    <source>
        <dbReference type="ARBA" id="ARBA00022771"/>
    </source>
</evidence>
<dbReference type="VEuPathDB" id="TriTrypDB:TCDM_04565"/>
<dbReference type="VEuPathDB" id="TriTrypDB:TCSYLVIO_002550"/>
<dbReference type="SMART" id="SM00490">
    <property type="entry name" value="HELICc"/>
    <property type="match status" value="1"/>
</dbReference>
<dbReference type="VEuPathDB" id="TriTrypDB:Tc_MARK_1287"/>
<proteinExistence type="predicted"/>
<dbReference type="VEuPathDB" id="TriTrypDB:TcCLB.507265.15"/>
<dbReference type="GO" id="GO:0008094">
    <property type="term" value="F:ATP-dependent activity, acting on DNA"/>
    <property type="evidence" value="ECO:0007669"/>
    <property type="project" value="TreeGrafter"/>
</dbReference>
<dbReference type="InterPro" id="IPR038718">
    <property type="entry name" value="SNF2-like_sf"/>
</dbReference>
<dbReference type="GO" id="GO:0008270">
    <property type="term" value="F:zinc ion binding"/>
    <property type="evidence" value="ECO:0007669"/>
    <property type="project" value="UniProtKB-KW"/>
</dbReference>
<dbReference type="VEuPathDB" id="TriTrypDB:TcG_05000"/>
<dbReference type="Pfam" id="PF00176">
    <property type="entry name" value="SNF2-rel_dom"/>
    <property type="match status" value="1"/>
</dbReference>
<evidence type="ECO:0000256" key="2">
    <source>
        <dbReference type="ARBA" id="ARBA00022741"/>
    </source>
</evidence>
<dbReference type="PANTHER" id="PTHR45626:SF22">
    <property type="entry name" value="DNA REPAIR PROTEIN RAD5"/>
    <property type="match status" value="1"/>
</dbReference>
<keyword evidence="4" id="KW-0378">Hydrolase</keyword>
<evidence type="ECO:0000259" key="10">
    <source>
        <dbReference type="PROSITE" id="PS51192"/>
    </source>
</evidence>
<evidence type="ECO:0000256" key="1">
    <source>
        <dbReference type="ARBA" id="ARBA00022723"/>
    </source>
</evidence>
<dbReference type="SMART" id="SM00487">
    <property type="entry name" value="DEXDc"/>
    <property type="match status" value="1"/>
</dbReference>
<dbReference type="GO" id="GO:0016787">
    <property type="term" value="F:hydrolase activity"/>
    <property type="evidence" value="ECO:0007669"/>
    <property type="project" value="UniProtKB-KW"/>
</dbReference>
<keyword evidence="5" id="KW-0347">Helicase</keyword>
<dbReference type="InterPro" id="IPR014001">
    <property type="entry name" value="Helicase_ATP-bd"/>
</dbReference>
<dbReference type="CDD" id="cd18008">
    <property type="entry name" value="DEXDc_SHPRH-like"/>
    <property type="match status" value="1"/>
</dbReference>
<dbReference type="VEuPathDB" id="TriTrypDB:ECC02_004871"/>
<dbReference type="InterPro" id="IPR018957">
    <property type="entry name" value="Znf_C3HC4_RING-type"/>
</dbReference>
<dbReference type="InterPro" id="IPR050628">
    <property type="entry name" value="SNF2_RAD54_helicase_TF"/>
</dbReference>
<dbReference type="VEuPathDB" id="TriTrypDB:TcYC6_0013270"/>
<dbReference type="GO" id="GO:0005634">
    <property type="term" value="C:nucleus"/>
    <property type="evidence" value="ECO:0007669"/>
    <property type="project" value="TreeGrafter"/>
</dbReference>
<accession>A0A2V2VXR4</accession>
<feature type="domain" description="RING-type" evidence="9">
    <location>
        <begin position="475"/>
        <end position="521"/>
    </location>
</feature>
<dbReference type="InterPro" id="IPR000330">
    <property type="entry name" value="SNF2_N"/>
</dbReference>
<evidence type="ECO:0000313" key="12">
    <source>
        <dbReference type="EMBL" id="PWV00627.1"/>
    </source>
</evidence>
<dbReference type="SUPFAM" id="SSF57850">
    <property type="entry name" value="RING/U-box"/>
    <property type="match status" value="1"/>
</dbReference>
<dbReference type="Gene3D" id="3.30.40.10">
    <property type="entry name" value="Zinc/RING finger domain, C3HC4 (zinc finger)"/>
    <property type="match status" value="1"/>
</dbReference>
<dbReference type="Pfam" id="PF00271">
    <property type="entry name" value="Helicase_C"/>
    <property type="match status" value="1"/>
</dbReference>
<dbReference type="SUPFAM" id="SSF52540">
    <property type="entry name" value="P-loop containing nucleoside triphosphate hydrolases"/>
    <property type="match status" value="2"/>
</dbReference>
<evidence type="ECO:0000256" key="5">
    <source>
        <dbReference type="ARBA" id="ARBA00022806"/>
    </source>
</evidence>
<dbReference type="PROSITE" id="PS00518">
    <property type="entry name" value="ZF_RING_1"/>
    <property type="match status" value="1"/>
</dbReference>
<dbReference type="InterPro" id="IPR049730">
    <property type="entry name" value="SNF2/RAD54-like_C"/>
</dbReference>
<dbReference type="EMBL" id="PRFA01000006">
    <property type="protein sequence ID" value="PWV00627.1"/>
    <property type="molecule type" value="Genomic_DNA"/>
</dbReference>
<dbReference type="PROSITE" id="PS50089">
    <property type="entry name" value="ZF_RING_2"/>
    <property type="match status" value="1"/>
</dbReference>
<dbReference type="Proteomes" id="UP000246121">
    <property type="component" value="Unassembled WGS sequence"/>
</dbReference>
<evidence type="ECO:0000256" key="7">
    <source>
        <dbReference type="ARBA" id="ARBA00022840"/>
    </source>
</evidence>
<dbReference type="Gene3D" id="3.40.50.10810">
    <property type="entry name" value="Tandem AAA-ATPase domain"/>
    <property type="match status" value="2"/>
</dbReference>
<evidence type="ECO:0000259" key="11">
    <source>
        <dbReference type="PROSITE" id="PS51194"/>
    </source>
</evidence>
<dbReference type="VEuPathDB" id="TriTrypDB:TcCLB.508815.30"/>
<dbReference type="InterPro" id="IPR013083">
    <property type="entry name" value="Znf_RING/FYVE/PHD"/>
</dbReference>
<sequence>MRVCSHRFLRITCLSRVVKQATLPTTDPAPVQGFYSSLQYDDFGALDVPDLSTTLLPFQKEGVYWMVQRERDHIGGIMADHLGMGKTVQMIGLCLSSHHFNKAIDETRIQTMQSKAANYRLLTVIRQLQRINVIANCSRINRPAMDLRALMNKVEENATPSDESMDSVRQEVDKWLKFASKFHPSYEKRATAFLYDERKRSFELIESRDLRTLVVVPAALMLQWKSEIEAKVKPSRGLKVFLYHGTNKAITNTELELYDFVITTYDTLTSSAQLALTPIFDDKNMSFNRKEAGPLFHVRWKRIILDEAHMIRHANTQRWRAVKELQGFHRWVVTATPLHNTIEDLQNLLHFVGLPRLPLLPGFNPEEVLNDPVLQRGIARSIQPAFLRRGPVMIRNGKEEILVKLPPKTEIVVMKRFSIHESKQYNSILARSRTALATSERKEGAFHIFAMMTRLRQACCHPWISEGRALSVSVCGICRSEAVSTVTTKCGHYFCYECLLLRFREAVDGEEMAVRLPCPTCGTTITNSSVFKSYTLTSSERIAKFKKRDLEMSTKLRMILDSIDTMKKEYPDDKMIIFSHFTSFMDVISVALDKLDISHLRLDGTMTLTNRNTVIRRFQASDDVRVILASKTATGVGLNLTAANHVLVVDPWWNPAIEEQAVHRCYRIGQKKHVHVTRIIIEDTIEQYCHEICQRKKEFGDAILRAATKGDSGASVAASRLRELLSRLNYIPEKDKETVEGTVPGVEQ</sequence>
<evidence type="ECO:0000256" key="6">
    <source>
        <dbReference type="ARBA" id="ARBA00022833"/>
    </source>
</evidence>
<protein>
    <submittedName>
        <fullName evidence="12">Putative DNA repair protein</fullName>
    </submittedName>
</protein>
<dbReference type="InterPro" id="IPR017907">
    <property type="entry name" value="Znf_RING_CS"/>
</dbReference>
<organism evidence="12 13">
    <name type="scientific">Trypanosoma cruzi</name>
    <dbReference type="NCBI Taxonomy" id="5693"/>
    <lineage>
        <taxon>Eukaryota</taxon>
        <taxon>Discoba</taxon>
        <taxon>Euglenozoa</taxon>
        <taxon>Kinetoplastea</taxon>
        <taxon>Metakinetoplastina</taxon>
        <taxon>Trypanosomatida</taxon>
        <taxon>Trypanosomatidae</taxon>
        <taxon>Trypanosoma</taxon>
        <taxon>Schizotrypanum</taxon>
    </lineage>
</organism>
<dbReference type="PROSITE" id="PS51192">
    <property type="entry name" value="HELICASE_ATP_BIND_1"/>
    <property type="match status" value="1"/>
</dbReference>
<dbReference type="Gene3D" id="3.40.50.300">
    <property type="entry name" value="P-loop containing nucleotide triphosphate hydrolases"/>
    <property type="match status" value="1"/>
</dbReference>
<dbReference type="SMART" id="SM00184">
    <property type="entry name" value="RING"/>
    <property type="match status" value="1"/>
</dbReference>
<comment type="caution">
    <text evidence="12">The sequence shown here is derived from an EMBL/GenBank/DDBJ whole genome shotgun (WGS) entry which is preliminary data.</text>
</comment>
<dbReference type="GO" id="GO:0005524">
    <property type="term" value="F:ATP binding"/>
    <property type="evidence" value="ECO:0007669"/>
    <property type="project" value="UniProtKB-KW"/>
</dbReference>